<dbReference type="SUPFAM" id="SSF53756">
    <property type="entry name" value="UDP-Glycosyltransferase/glycogen phosphorylase"/>
    <property type="match status" value="1"/>
</dbReference>
<dbReference type="Pfam" id="PF13439">
    <property type="entry name" value="Glyco_transf_4"/>
    <property type="match status" value="1"/>
</dbReference>
<proteinExistence type="predicted"/>
<name>A0A0F9FRE1_9ZZZZ</name>
<dbReference type="EMBL" id="LAZR01031474">
    <property type="protein sequence ID" value="KKL53647.1"/>
    <property type="molecule type" value="Genomic_DNA"/>
</dbReference>
<comment type="caution">
    <text evidence="2">The sequence shown here is derived from an EMBL/GenBank/DDBJ whole genome shotgun (WGS) entry which is preliminary data.</text>
</comment>
<dbReference type="AlphaFoldDB" id="A0A0F9FRE1"/>
<feature type="domain" description="Glycosyltransferase subfamily 4-like N-terminal" evidence="1">
    <location>
        <begin position="4"/>
        <end position="51"/>
    </location>
</feature>
<evidence type="ECO:0000259" key="1">
    <source>
        <dbReference type="Pfam" id="PF13439"/>
    </source>
</evidence>
<feature type="non-terminal residue" evidence="2">
    <location>
        <position position="88"/>
    </location>
</feature>
<accession>A0A0F9FRE1</accession>
<protein>
    <recommendedName>
        <fullName evidence="1">Glycosyltransferase subfamily 4-like N-terminal domain-containing protein</fullName>
    </recommendedName>
</protein>
<dbReference type="InterPro" id="IPR028098">
    <property type="entry name" value="Glyco_trans_4-like_N"/>
</dbReference>
<evidence type="ECO:0000313" key="2">
    <source>
        <dbReference type="EMBL" id="KKL53647.1"/>
    </source>
</evidence>
<organism evidence="2">
    <name type="scientific">marine sediment metagenome</name>
    <dbReference type="NCBI Taxonomy" id="412755"/>
    <lineage>
        <taxon>unclassified sequences</taxon>
        <taxon>metagenomes</taxon>
        <taxon>ecological metagenomes</taxon>
    </lineage>
</organism>
<reference evidence="2" key="1">
    <citation type="journal article" date="2015" name="Nature">
        <title>Complex archaea that bridge the gap between prokaryotes and eukaryotes.</title>
        <authorList>
            <person name="Spang A."/>
            <person name="Saw J.H."/>
            <person name="Jorgensen S.L."/>
            <person name="Zaremba-Niedzwiedzka K."/>
            <person name="Martijn J."/>
            <person name="Lind A.E."/>
            <person name="van Eijk R."/>
            <person name="Schleper C."/>
            <person name="Guy L."/>
            <person name="Ettema T.J."/>
        </authorList>
    </citation>
    <scope>NUCLEOTIDE SEQUENCE</scope>
</reference>
<dbReference type="Gene3D" id="3.40.50.2000">
    <property type="entry name" value="Glycogen Phosphorylase B"/>
    <property type="match status" value="1"/>
</dbReference>
<sequence length="88" mass="10285">MITFFERLERTAYREADKIIVHSRGNKLFIEENRGIPKNKIHVINNWIDISLYDEVTRTGKFRREYGIDDKIVFLFGGVLGPSQGLDL</sequence>
<gene>
    <name evidence="2" type="ORF">LCGC14_2273340</name>
</gene>